<name>A0A8G0LJP8_9HYPO</name>
<organism evidence="3 4">
    <name type="scientific">Trichoderma simmonsii</name>
    <dbReference type="NCBI Taxonomy" id="1491479"/>
    <lineage>
        <taxon>Eukaryota</taxon>
        <taxon>Fungi</taxon>
        <taxon>Dikarya</taxon>
        <taxon>Ascomycota</taxon>
        <taxon>Pezizomycotina</taxon>
        <taxon>Sordariomycetes</taxon>
        <taxon>Hypocreomycetidae</taxon>
        <taxon>Hypocreales</taxon>
        <taxon>Hypocreaceae</taxon>
        <taxon>Trichoderma</taxon>
    </lineage>
</organism>
<keyword evidence="4" id="KW-1185">Reference proteome</keyword>
<keyword evidence="2" id="KW-1133">Transmembrane helix</keyword>
<dbReference type="Proteomes" id="UP000826661">
    <property type="component" value="Chromosome VI"/>
</dbReference>
<reference evidence="3 4" key="1">
    <citation type="journal article" date="2021" name="BMC Genomics">
        <title>Telomere-to-telomere genome assembly of asparaginase-producing Trichoderma simmonsii.</title>
        <authorList>
            <person name="Chung D."/>
            <person name="Kwon Y.M."/>
            <person name="Yang Y."/>
        </authorList>
    </citation>
    <scope>NUCLEOTIDE SEQUENCE [LARGE SCALE GENOMIC DNA]</scope>
    <source>
        <strain evidence="3 4">GH-Sj1</strain>
    </source>
</reference>
<feature type="compositionally biased region" description="Basic and acidic residues" evidence="1">
    <location>
        <begin position="14"/>
        <end position="30"/>
    </location>
</feature>
<evidence type="ECO:0000313" key="4">
    <source>
        <dbReference type="Proteomes" id="UP000826661"/>
    </source>
</evidence>
<dbReference type="EMBL" id="CP075869">
    <property type="protein sequence ID" value="QYT03554.1"/>
    <property type="molecule type" value="Genomic_DNA"/>
</dbReference>
<dbReference type="AlphaFoldDB" id="A0A8G0LJP8"/>
<protein>
    <submittedName>
        <fullName evidence="3">Uncharacterized protein</fullName>
    </submittedName>
</protein>
<keyword evidence="2" id="KW-0812">Transmembrane</keyword>
<proteinExistence type="predicted"/>
<evidence type="ECO:0000256" key="2">
    <source>
        <dbReference type="SAM" id="Phobius"/>
    </source>
</evidence>
<sequence length="332" mass="35546">MADASESMLTTESGTREERPRWQDQPRPWKESTSTLGLLVKVAVFVLPPALYIAGFVLTLKTIESPNFVRADQLTSPPPGSPVQFTNHTLHSSLWHTCTSKTNNGVFIETCVRRPAYGAAGLAACEAETTFNPFSRICQKVVSAAELYLAATVLGGIAMVAALVLSLLEMPWGCRSEGEALGGVVTVDSEQQTAPMLRAPQGTIGWRRRPRRGGFGRWNGQNARILIGLLATLTHGIAIAAGGCLFAGQILGVDALVVEGSVPFANDFVPEEQTRWYLSTGALQLTTAAYVLILSGAFIAGTRCGLPVPGTVSTLSRRSREGSEVDIFIAER</sequence>
<evidence type="ECO:0000256" key="1">
    <source>
        <dbReference type="SAM" id="MobiDB-lite"/>
    </source>
</evidence>
<keyword evidence="2" id="KW-0472">Membrane</keyword>
<feature type="transmembrane region" description="Helical" evidence="2">
    <location>
        <begin position="147"/>
        <end position="168"/>
    </location>
</feature>
<feature type="transmembrane region" description="Helical" evidence="2">
    <location>
        <begin position="225"/>
        <end position="251"/>
    </location>
</feature>
<evidence type="ECO:0000313" key="3">
    <source>
        <dbReference type="EMBL" id="QYT03554.1"/>
    </source>
</evidence>
<feature type="transmembrane region" description="Helical" evidence="2">
    <location>
        <begin position="36"/>
        <end position="58"/>
    </location>
</feature>
<feature type="region of interest" description="Disordered" evidence="1">
    <location>
        <begin position="1"/>
        <end position="30"/>
    </location>
</feature>
<accession>A0A8G0LJP8</accession>
<gene>
    <name evidence="3" type="ORF">H0G86_010503</name>
</gene>